<organism evidence="1 2">
    <name type="scientific">Lysinibacillus agricola</name>
    <dbReference type="NCBI Taxonomy" id="2590012"/>
    <lineage>
        <taxon>Bacteria</taxon>
        <taxon>Bacillati</taxon>
        <taxon>Bacillota</taxon>
        <taxon>Bacilli</taxon>
        <taxon>Bacillales</taxon>
        <taxon>Bacillaceae</taxon>
        <taxon>Lysinibacillus</taxon>
    </lineage>
</organism>
<dbReference type="RefSeq" id="WP_201406513.1">
    <property type="nucleotide sequence ID" value="NZ_CP067341.1"/>
</dbReference>
<dbReference type="Proteomes" id="UP000596049">
    <property type="component" value="Chromosome"/>
</dbReference>
<keyword evidence="2" id="KW-1185">Reference proteome</keyword>
<dbReference type="EMBL" id="CP067341">
    <property type="protein sequence ID" value="QQP11347.1"/>
    <property type="molecule type" value="Genomic_DNA"/>
</dbReference>
<evidence type="ECO:0000313" key="2">
    <source>
        <dbReference type="Proteomes" id="UP000596049"/>
    </source>
</evidence>
<protein>
    <submittedName>
        <fullName evidence="1">Uncharacterized protein</fullName>
    </submittedName>
</protein>
<gene>
    <name evidence="1" type="ORF">FJQ98_19335</name>
</gene>
<sequence>MKILDCENDNTMFGSIKVITGIQKKDLIDMFNRFDLDDYYEDNTWIDADALFLKK</sequence>
<accession>A0ABX7AP81</accession>
<reference evidence="1 2" key="1">
    <citation type="submission" date="2020-01" db="EMBL/GenBank/DDBJ databases">
        <authorList>
            <person name="Liu G."/>
            <person name="Liu B."/>
        </authorList>
    </citation>
    <scope>NUCLEOTIDE SEQUENCE [LARGE SCALE GENOMIC DNA]</scope>
    <source>
        <strain evidence="1 2">FJAT-51161</strain>
    </source>
</reference>
<evidence type="ECO:0000313" key="1">
    <source>
        <dbReference type="EMBL" id="QQP11347.1"/>
    </source>
</evidence>
<proteinExistence type="predicted"/>
<name>A0ABX7AP81_9BACI</name>